<sequence length="259" mass="28236">MVVKYGGSAMQNDRLKDSVMEDIILMSYVGINVVLVHGGGKEINKILDKLDIQNEFINGLRYTDEDTMEVVQMVLSGKVNKDLVSKINSKGGNALGLCGIDGNMLLCEELQEEIDLGFVGKIKKVNTKVINDCLKDGYISVIATVGVDEEGNSYNINGDLAASAIAKELKAEKLILLTDVPGLLKEPSMDETLISEIKKEEIHTLFEDGTISGGMIPKVNCCLEALESGVKRVHILDGRIRHSIIMELFTDAGIGTLMY</sequence>
<evidence type="ECO:0000259" key="9">
    <source>
        <dbReference type="Pfam" id="PF00696"/>
    </source>
</evidence>
<dbReference type="AlphaFoldDB" id="A0A644ZDD0"/>
<dbReference type="GO" id="GO:0005737">
    <property type="term" value="C:cytoplasm"/>
    <property type="evidence" value="ECO:0007669"/>
    <property type="project" value="InterPro"/>
</dbReference>
<dbReference type="InterPro" id="IPR001057">
    <property type="entry name" value="Glu/AcGlu_kinase"/>
</dbReference>
<dbReference type="SUPFAM" id="SSF53633">
    <property type="entry name" value="Carbamate kinase-like"/>
    <property type="match status" value="1"/>
</dbReference>
<dbReference type="PANTHER" id="PTHR23342:SF0">
    <property type="entry name" value="N-ACETYLGLUTAMATE SYNTHASE, MITOCHONDRIAL"/>
    <property type="match status" value="1"/>
</dbReference>
<dbReference type="Pfam" id="PF00696">
    <property type="entry name" value="AA_kinase"/>
    <property type="match status" value="1"/>
</dbReference>
<dbReference type="EMBL" id="VSSQ01008442">
    <property type="protein sequence ID" value="MPM38876.1"/>
    <property type="molecule type" value="Genomic_DNA"/>
</dbReference>
<dbReference type="InterPro" id="IPR001048">
    <property type="entry name" value="Asp/Glu/Uridylate_kinase"/>
</dbReference>
<dbReference type="PANTHER" id="PTHR23342">
    <property type="entry name" value="N-ACETYLGLUTAMATE SYNTHASE"/>
    <property type="match status" value="1"/>
</dbReference>
<evidence type="ECO:0000313" key="10">
    <source>
        <dbReference type="EMBL" id="MPM38876.1"/>
    </source>
</evidence>
<proteinExistence type="inferred from homology"/>
<evidence type="ECO:0000256" key="2">
    <source>
        <dbReference type="ARBA" id="ARBA00013065"/>
    </source>
</evidence>
<keyword evidence="4" id="KW-0028">Amino-acid biosynthesis</keyword>
<dbReference type="InterPro" id="IPR041727">
    <property type="entry name" value="NAGK-C"/>
</dbReference>
<protein>
    <recommendedName>
        <fullName evidence="2">acetylglutamate kinase</fullName>
        <ecNumber evidence="2">2.7.2.8</ecNumber>
    </recommendedName>
</protein>
<reference evidence="10" key="1">
    <citation type="submission" date="2019-08" db="EMBL/GenBank/DDBJ databases">
        <authorList>
            <person name="Kucharzyk K."/>
            <person name="Murdoch R.W."/>
            <person name="Higgins S."/>
            <person name="Loffler F."/>
        </authorList>
    </citation>
    <scope>NUCLEOTIDE SEQUENCE</scope>
</reference>
<accession>A0A644ZDD0</accession>
<name>A0A644ZDD0_9ZZZZ</name>
<keyword evidence="3" id="KW-0055">Arginine biosynthesis</keyword>
<dbReference type="PIRSF" id="PIRSF000728">
    <property type="entry name" value="NAGK"/>
    <property type="match status" value="1"/>
</dbReference>
<comment type="caution">
    <text evidence="10">The sequence shown here is derived from an EMBL/GenBank/DDBJ whole genome shotgun (WGS) entry which is preliminary data.</text>
</comment>
<gene>
    <name evidence="10" type="primary">argB_22</name>
    <name evidence="10" type="ORF">SDC9_85507</name>
</gene>
<dbReference type="GO" id="GO:0003991">
    <property type="term" value="F:acetylglutamate kinase activity"/>
    <property type="evidence" value="ECO:0007669"/>
    <property type="project" value="UniProtKB-EC"/>
</dbReference>
<dbReference type="GO" id="GO:0005524">
    <property type="term" value="F:ATP binding"/>
    <property type="evidence" value="ECO:0007669"/>
    <property type="project" value="UniProtKB-KW"/>
</dbReference>
<dbReference type="Gene3D" id="3.40.1160.10">
    <property type="entry name" value="Acetylglutamate kinase-like"/>
    <property type="match status" value="1"/>
</dbReference>
<dbReference type="EC" id="2.7.2.8" evidence="2"/>
<keyword evidence="6" id="KW-0547">Nucleotide-binding</keyword>
<evidence type="ECO:0000256" key="6">
    <source>
        <dbReference type="ARBA" id="ARBA00022741"/>
    </source>
</evidence>
<organism evidence="10">
    <name type="scientific">bioreactor metagenome</name>
    <dbReference type="NCBI Taxonomy" id="1076179"/>
    <lineage>
        <taxon>unclassified sequences</taxon>
        <taxon>metagenomes</taxon>
        <taxon>ecological metagenomes</taxon>
    </lineage>
</organism>
<evidence type="ECO:0000256" key="5">
    <source>
        <dbReference type="ARBA" id="ARBA00022679"/>
    </source>
</evidence>
<dbReference type="PRINTS" id="PR00474">
    <property type="entry name" value="GLU5KINASE"/>
</dbReference>
<dbReference type="GO" id="GO:0006526">
    <property type="term" value="P:L-arginine biosynthetic process"/>
    <property type="evidence" value="ECO:0007669"/>
    <property type="project" value="UniProtKB-KW"/>
</dbReference>
<evidence type="ECO:0000256" key="7">
    <source>
        <dbReference type="ARBA" id="ARBA00022777"/>
    </source>
</evidence>
<keyword evidence="5 10" id="KW-0808">Transferase</keyword>
<dbReference type="NCBIfam" id="TIGR00761">
    <property type="entry name" value="argB"/>
    <property type="match status" value="1"/>
</dbReference>
<feature type="domain" description="Aspartate/glutamate/uridylate kinase" evidence="9">
    <location>
        <begin position="2"/>
        <end position="237"/>
    </location>
</feature>
<evidence type="ECO:0000256" key="4">
    <source>
        <dbReference type="ARBA" id="ARBA00022605"/>
    </source>
</evidence>
<evidence type="ECO:0000256" key="1">
    <source>
        <dbReference type="ARBA" id="ARBA00004828"/>
    </source>
</evidence>
<dbReference type="InterPro" id="IPR004662">
    <property type="entry name" value="AcgluKinase_fam"/>
</dbReference>
<dbReference type="FunFam" id="3.40.1160.10:FF:000004">
    <property type="entry name" value="Acetylglutamate kinase"/>
    <property type="match status" value="1"/>
</dbReference>
<evidence type="ECO:0000256" key="3">
    <source>
        <dbReference type="ARBA" id="ARBA00022571"/>
    </source>
</evidence>
<keyword evidence="7 10" id="KW-0418">Kinase</keyword>
<dbReference type="CDD" id="cd04250">
    <property type="entry name" value="AAK_NAGK-C"/>
    <property type="match status" value="1"/>
</dbReference>
<comment type="pathway">
    <text evidence="1">Amino-acid biosynthesis; L-arginine biosynthesis; N(2)-acetyl-L-ornithine from L-glutamate: step 2/4.</text>
</comment>
<evidence type="ECO:0000256" key="8">
    <source>
        <dbReference type="ARBA" id="ARBA00022840"/>
    </source>
</evidence>
<keyword evidence="8" id="KW-0067">ATP-binding</keyword>
<dbReference type="InterPro" id="IPR037528">
    <property type="entry name" value="ArgB"/>
</dbReference>
<dbReference type="InterPro" id="IPR036393">
    <property type="entry name" value="AceGlu_kinase-like_sf"/>
</dbReference>
<dbReference type="HAMAP" id="MF_00082">
    <property type="entry name" value="ArgB"/>
    <property type="match status" value="1"/>
</dbReference>